<dbReference type="Proteomes" id="UP000028999">
    <property type="component" value="Unassembled WGS sequence"/>
</dbReference>
<proteinExistence type="predicted"/>
<evidence type="ECO:0000313" key="1">
    <source>
        <dbReference type="EMBL" id="CDY39120.1"/>
    </source>
</evidence>
<protein>
    <submittedName>
        <fullName evidence="1">BnaA01g29360D protein</fullName>
    </submittedName>
</protein>
<organism evidence="1 2">
    <name type="scientific">Brassica napus</name>
    <name type="common">Rape</name>
    <dbReference type="NCBI Taxonomy" id="3708"/>
    <lineage>
        <taxon>Eukaryota</taxon>
        <taxon>Viridiplantae</taxon>
        <taxon>Streptophyta</taxon>
        <taxon>Embryophyta</taxon>
        <taxon>Tracheophyta</taxon>
        <taxon>Spermatophyta</taxon>
        <taxon>Magnoliopsida</taxon>
        <taxon>eudicotyledons</taxon>
        <taxon>Gunneridae</taxon>
        <taxon>Pentapetalae</taxon>
        <taxon>rosids</taxon>
        <taxon>malvids</taxon>
        <taxon>Brassicales</taxon>
        <taxon>Brassicaceae</taxon>
        <taxon>Brassiceae</taxon>
        <taxon>Brassica</taxon>
    </lineage>
</organism>
<dbReference type="EMBL" id="LK032440">
    <property type="protein sequence ID" value="CDY39120.1"/>
    <property type="molecule type" value="Genomic_DNA"/>
</dbReference>
<reference evidence="1 2" key="1">
    <citation type="journal article" date="2014" name="Science">
        <title>Plant genetics. Early allopolyploid evolution in the post-Neolithic Brassica napus oilseed genome.</title>
        <authorList>
            <person name="Chalhoub B."/>
            <person name="Denoeud F."/>
            <person name="Liu S."/>
            <person name="Parkin I.A."/>
            <person name="Tang H."/>
            <person name="Wang X."/>
            <person name="Chiquet J."/>
            <person name="Belcram H."/>
            <person name="Tong C."/>
            <person name="Samans B."/>
            <person name="Correa M."/>
            <person name="Da Silva C."/>
            <person name="Just J."/>
            <person name="Falentin C."/>
            <person name="Koh C.S."/>
            <person name="Le Clainche I."/>
            <person name="Bernard M."/>
            <person name="Bento P."/>
            <person name="Noel B."/>
            <person name="Labadie K."/>
            <person name="Alberti A."/>
            <person name="Charles M."/>
            <person name="Arnaud D."/>
            <person name="Guo H."/>
            <person name="Daviaud C."/>
            <person name="Alamery S."/>
            <person name="Jabbari K."/>
            <person name="Zhao M."/>
            <person name="Edger P.P."/>
            <person name="Chelaifa H."/>
            <person name="Tack D."/>
            <person name="Lassalle G."/>
            <person name="Mestiri I."/>
            <person name="Schnel N."/>
            <person name="Le Paslier M.C."/>
            <person name="Fan G."/>
            <person name="Renault V."/>
            <person name="Bayer P.E."/>
            <person name="Golicz A.A."/>
            <person name="Manoli S."/>
            <person name="Lee T.H."/>
            <person name="Thi V.H."/>
            <person name="Chalabi S."/>
            <person name="Hu Q."/>
            <person name="Fan C."/>
            <person name="Tollenaere R."/>
            <person name="Lu Y."/>
            <person name="Battail C."/>
            <person name="Shen J."/>
            <person name="Sidebottom C.H."/>
            <person name="Wang X."/>
            <person name="Canaguier A."/>
            <person name="Chauveau A."/>
            <person name="Berard A."/>
            <person name="Deniot G."/>
            <person name="Guan M."/>
            <person name="Liu Z."/>
            <person name="Sun F."/>
            <person name="Lim Y.P."/>
            <person name="Lyons E."/>
            <person name="Town C.D."/>
            <person name="Bancroft I."/>
            <person name="Wang X."/>
            <person name="Meng J."/>
            <person name="Ma J."/>
            <person name="Pires J.C."/>
            <person name="King G.J."/>
            <person name="Brunel D."/>
            <person name="Delourme R."/>
            <person name="Renard M."/>
            <person name="Aury J.M."/>
            <person name="Adams K.L."/>
            <person name="Batley J."/>
            <person name="Snowdon R.J."/>
            <person name="Tost J."/>
            <person name="Edwards D."/>
            <person name="Zhou Y."/>
            <person name="Hua W."/>
            <person name="Sharpe A.G."/>
            <person name="Paterson A.H."/>
            <person name="Guan C."/>
            <person name="Wincker P."/>
        </authorList>
    </citation>
    <scope>NUCLEOTIDE SEQUENCE [LARGE SCALE GENOMIC DNA]</scope>
    <source>
        <strain evidence="2">cv. Darmor-bzh</strain>
    </source>
</reference>
<name>A0A078HKX9_BRANA</name>
<dbReference type="Gramene" id="CDY39120">
    <property type="protein sequence ID" value="CDY39120"/>
    <property type="gene ID" value="GSBRNA2T00067288001"/>
</dbReference>
<accession>A0A078HKX9</accession>
<dbReference type="PaxDb" id="3708-A0A078HKX9"/>
<gene>
    <name evidence="1" type="primary">BnaA01g29360D</name>
    <name evidence="1" type="ORF">GSBRNA2T00067288001</name>
</gene>
<keyword evidence="2" id="KW-1185">Reference proteome</keyword>
<dbReference type="AlphaFoldDB" id="A0A078HKX9"/>
<evidence type="ECO:0000313" key="2">
    <source>
        <dbReference type="Proteomes" id="UP000028999"/>
    </source>
</evidence>
<sequence length="73" mass="8421">MQSLRNLRIQDVTIASDYHEIVEAIVKPDLWPRYRALLEQISALKDGSYLSLGGPSWLHDRIQGETARDHYDV</sequence>